<feature type="compositionally biased region" description="Polar residues" evidence="1">
    <location>
        <begin position="474"/>
        <end position="488"/>
    </location>
</feature>
<feature type="compositionally biased region" description="Basic and acidic residues" evidence="1">
    <location>
        <begin position="1134"/>
        <end position="1165"/>
    </location>
</feature>
<feature type="compositionally biased region" description="Basic and acidic residues" evidence="1">
    <location>
        <begin position="754"/>
        <end position="770"/>
    </location>
</feature>
<sequence>MVLLVDYSKRRADGTPPSNRFIKDRSNPRDERLSPRRSNMADDPSDSSCETATFADAKCKGPCGCPGRRCEKRSSSGRLCQPTQAQPQLEESDGNLSGDGGIPMPWLQQKDRSQKDNSQKERNLSPQRSDTGGSNTSNGSNLSYKRRSSWTKKQEEKQKRNERKSQSPPPPAPQSSTSTTTSPRRKSGNKNILSNSHNSHNNHHNKAAVVKPNMGRRVSRADRRRETDVAQKEIDAVKLDAEAARKEAQAARKDAEATRLEARATRLESDALRLEADAARKEAQAARMEAEFLKKQSERHTPQPSRSLGSITDDDEDDDLPDLSTHSKLPIPLSPSQKPSRRVSLAERRQISVDAEKASKLNKKRQEQLRKLLDESEASQLTSVPETTPDWATKWASSTSALPPLTGTSTHNPLDKDDSSGRRQQSVPTWATQWASGGGGAAVGGQQPLGKTSDHAERERQASLPDWAMKWANGNANTGPQPKNNNKSALGGTGAAPDWANQWASGNNNNNNNKTVSALGSLLSTRASPADWAKKWAEQNRRSSRKLKPEDLLEPEDLKELEQQQEEEEREVNPKRRVSRAERRRLSQEFEALSESAKSRNENKNREDQDKDGTSPNRRISRAERRRLSQEADAIAKLKNEKKTQEEEEEEAPPKRISRAERSRLAKEAEEAAKEAAAQEDDNPNRRISRAERKRLSQEAAEAVKQAAEEASAKTKNERFEEDKENEQEEEQREMPSLLSSMPSLGGCPSMRHSMSDSKRKSKSFEDDRLPLPSSLLQKPGPGNNSQTASGIAMFKRCDTNELIKEHRNRRPTVLVEIDDDSSIMEMSVSEMSVGHIESGNLSGQLSPPLSPLLKKKEEKRKEEKKGGAVDWSKPSRNTVDLSVKSSAAAAKRMPVVTGGRKITRSASARQMKMNASLSSIVEADDDEEDDNGDSEKPTNLRSSLKKTRGSVSLSDLYGSPDWDKDRPDLSKGISFTLRRTKRPDRAKSMEESVSSMARLEESMSQFVVGDLDVSGKTTGDNSNDAGLERKGSTHGPPPPSKRISDPTTSSSNFRCHEHMEGQCTSCSRRHKITKAKSISDMLSESQKMSESQMELNEDSKASFTINRSASLNKTKSLSNMTEKEAYSNNMDMSPKKAKSEKIILGSPKKDSDPTVEMNKQESLQRIRRPSLNRPKSPTRADLTKLDVSQMKRPSFNQSMSLSQLFFDPAKLLQDSSMQNSEATEDVPPPPSTPKSLSPKQTSPKPSPRWTTSNHKRESGNQKRESSNHKRELDSSDGKNDSIPTTIELGYEDTDKRESSSKGGKKEIPTTIELGYGNGSTRLSSSTRGDGRYRRGSNGGDQRYRGVDGRRPSNGGDNRYGGARLSSSSGGDRRYGGEGSGHRRYGGEGSGHRRYGGGGSGHRRIETSSGDGDKRISASKSKDGAGRISTSTGGTDRRRYVLGSYSDGDDNSDYSCSDDDDDDDNHNSFAADDSNQAKSGGRRPQRRHVSMSHVSKLDSSGDDRRGHGRPSLLSTSGKLTSRRNLMNQSMRNVTGSSRRNLFDAKTLERKDSGKLQRTGSGKLQRTGSGKLQRKKGGMDSSAVFGTSFRRLDSGKKSSMDTSGFVTGSRIRRIEDGSQLLRGMELRAMPTR</sequence>
<feature type="compositionally biased region" description="Basic and acidic residues" evidence="1">
    <location>
        <begin position="652"/>
        <end position="674"/>
    </location>
</feature>
<feature type="compositionally biased region" description="Acidic residues" evidence="1">
    <location>
        <begin position="923"/>
        <end position="933"/>
    </location>
</feature>
<feature type="compositionally biased region" description="Basic and acidic residues" evidence="1">
    <location>
        <begin position="621"/>
        <end position="645"/>
    </location>
</feature>
<feature type="compositionally biased region" description="Basic and acidic residues" evidence="1">
    <location>
        <begin position="1293"/>
        <end position="1308"/>
    </location>
</feature>
<feature type="compositionally biased region" description="Basic and acidic residues" evidence="1">
    <location>
        <begin position="219"/>
        <end position="258"/>
    </location>
</feature>
<feature type="region of interest" description="Disordered" evidence="1">
    <location>
        <begin position="1213"/>
        <end position="1583"/>
    </location>
</feature>
<feature type="compositionally biased region" description="Basic and acidic residues" evidence="1">
    <location>
        <begin position="1255"/>
        <end position="1280"/>
    </location>
</feature>
<feature type="compositionally biased region" description="Basic and acidic residues" evidence="1">
    <location>
        <begin position="344"/>
        <end position="374"/>
    </location>
</feature>
<feature type="compositionally biased region" description="Basic residues" evidence="1">
    <location>
        <begin position="1480"/>
        <end position="1490"/>
    </location>
</feature>
<feature type="compositionally biased region" description="Basic and acidic residues" evidence="1">
    <location>
        <begin position="532"/>
        <end position="562"/>
    </location>
</feature>
<feature type="compositionally biased region" description="Low complexity" evidence="1">
    <location>
        <begin position="131"/>
        <end position="141"/>
    </location>
</feature>
<feature type="compositionally biased region" description="Basic and acidic residues" evidence="1">
    <location>
        <begin position="152"/>
        <end position="165"/>
    </location>
</feature>
<feature type="compositionally biased region" description="Low complexity" evidence="1">
    <location>
        <begin position="735"/>
        <end position="751"/>
    </location>
</feature>
<feature type="compositionally biased region" description="Polar residues" evidence="1">
    <location>
        <begin position="422"/>
        <end position="434"/>
    </location>
</feature>
<feature type="compositionally biased region" description="Acidic residues" evidence="1">
    <location>
        <begin position="1447"/>
        <end position="1464"/>
    </location>
</feature>
<feature type="compositionally biased region" description="Polar residues" evidence="1">
    <location>
        <begin position="76"/>
        <end position="89"/>
    </location>
</feature>
<feature type="region of interest" description="Disordered" evidence="1">
    <location>
        <begin position="835"/>
        <end position="996"/>
    </location>
</feature>
<feature type="compositionally biased region" description="Polar residues" evidence="1">
    <location>
        <begin position="1555"/>
        <end position="1569"/>
    </location>
</feature>
<comment type="caution">
    <text evidence="2">The sequence shown here is derived from an EMBL/GenBank/DDBJ whole genome shotgun (WGS) entry which is preliminary data.</text>
</comment>
<feature type="region of interest" description="Disordered" evidence="1">
    <location>
        <begin position="1011"/>
        <end position="1066"/>
    </location>
</feature>
<organism evidence="2 3">
    <name type="scientific">Seminavis robusta</name>
    <dbReference type="NCBI Taxonomy" id="568900"/>
    <lineage>
        <taxon>Eukaryota</taxon>
        <taxon>Sar</taxon>
        <taxon>Stramenopiles</taxon>
        <taxon>Ochrophyta</taxon>
        <taxon>Bacillariophyta</taxon>
        <taxon>Bacillariophyceae</taxon>
        <taxon>Bacillariophycidae</taxon>
        <taxon>Naviculales</taxon>
        <taxon>Naviculaceae</taxon>
        <taxon>Seminavis</taxon>
    </lineage>
</organism>
<accession>A0A9N8HY17</accession>
<feature type="compositionally biased region" description="Low complexity" evidence="1">
    <location>
        <begin position="1360"/>
        <end position="1370"/>
    </location>
</feature>
<feature type="compositionally biased region" description="Low complexity" evidence="1">
    <location>
        <begin position="1082"/>
        <end position="1095"/>
    </location>
</feature>
<feature type="compositionally biased region" description="Basic and acidic residues" evidence="1">
    <location>
        <begin position="1495"/>
        <end position="1505"/>
    </location>
</feature>
<feature type="compositionally biased region" description="Basic and acidic residues" evidence="1">
    <location>
        <begin position="452"/>
        <end position="461"/>
    </location>
</feature>
<feature type="compositionally biased region" description="Basic and acidic residues" evidence="1">
    <location>
        <begin position="571"/>
        <end position="588"/>
    </location>
</feature>
<feature type="compositionally biased region" description="Polar residues" evidence="1">
    <location>
        <begin position="1319"/>
        <end position="1328"/>
    </location>
</feature>
<evidence type="ECO:0000313" key="2">
    <source>
        <dbReference type="EMBL" id="CAB9529991.1"/>
    </source>
</evidence>
<feature type="compositionally biased region" description="Basic and acidic residues" evidence="1">
    <location>
        <begin position="1540"/>
        <end position="1554"/>
    </location>
</feature>
<feature type="compositionally biased region" description="Basic and acidic residues" evidence="1">
    <location>
        <begin position="683"/>
        <end position="697"/>
    </location>
</feature>
<keyword evidence="3" id="KW-1185">Reference proteome</keyword>
<reference evidence="2" key="1">
    <citation type="submission" date="2020-06" db="EMBL/GenBank/DDBJ databases">
        <authorList>
            <consortium name="Plant Systems Biology data submission"/>
        </authorList>
    </citation>
    <scope>NUCLEOTIDE SEQUENCE</scope>
    <source>
        <strain evidence="2">D6</strain>
    </source>
</reference>
<feature type="compositionally biased region" description="Polar residues" evidence="1">
    <location>
        <begin position="1512"/>
        <end position="1539"/>
    </location>
</feature>
<feature type="compositionally biased region" description="Basic and acidic residues" evidence="1">
    <location>
        <begin position="855"/>
        <end position="868"/>
    </location>
</feature>
<name>A0A9N8HY17_9STRA</name>
<feature type="compositionally biased region" description="Low complexity" evidence="1">
    <location>
        <begin position="1234"/>
        <end position="1244"/>
    </location>
</feature>
<dbReference type="EMBL" id="CAICTM010002697">
    <property type="protein sequence ID" value="CAB9529991.1"/>
    <property type="molecule type" value="Genomic_DNA"/>
</dbReference>
<feature type="region of interest" description="Disordered" evidence="1">
    <location>
        <begin position="278"/>
        <end position="789"/>
    </location>
</feature>
<feature type="compositionally biased region" description="Polar residues" evidence="1">
    <location>
        <begin position="905"/>
        <end position="920"/>
    </location>
</feature>
<protein>
    <submittedName>
        <fullName evidence="2">Uncharacterized protein</fullName>
    </submittedName>
</protein>
<feature type="compositionally biased region" description="Basic and acidic residues" evidence="1">
    <location>
        <begin position="21"/>
        <end position="34"/>
    </location>
</feature>
<feature type="compositionally biased region" description="Basic and acidic residues" evidence="1">
    <location>
        <begin position="1403"/>
        <end position="1425"/>
    </location>
</feature>
<feature type="compositionally biased region" description="Basic and acidic residues" evidence="1">
    <location>
        <begin position="707"/>
        <end position="722"/>
    </location>
</feature>
<feature type="region of interest" description="Disordered" evidence="1">
    <location>
        <begin position="1"/>
        <end position="258"/>
    </location>
</feature>
<feature type="compositionally biased region" description="Acidic residues" evidence="1">
    <location>
        <begin position="723"/>
        <end position="732"/>
    </location>
</feature>
<feature type="compositionally biased region" description="Basic and acidic residues" evidence="1">
    <location>
        <begin position="1342"/>
        <end position="1351"/>
    </location>
</feature>
<feature type="compositionally biased region" description="Polar residues" evidence="1">
    <location>
        <begin position="1016"/>
        <end position="1025"/>
    </location>
</feature>
<proteinExistence type="predicted"/>
<feature type="region of interest" description="Disordered" evidence="1">
    <location>
        <begin position="1082"/>
        <end position="1200"/>
    </location>
</feature>
<dbReference type="Proteomes" id="UP001153069">
    <property type="component" value="Unassembled WGS sequence"/>
</dbReference>
<feature type="compositionally biased region" description="Polar residues" evidence="1">
    <location>
        <begin position="875"/>
        <end position="886"/>
    </location>
</feature>
<evidence type="ECO:0000256" key="1">
    <source>
        <dbReference type="SAM" id="MobiDB-lite"/>
    </source>
</evidence>
<feature type="compositionally biased region" description="Polar residues" evidence="1">
    <location>
        <begin position="395"/>
        <end position="412"/>
    </location>
</feature>
<gene>
    <name evidence="2" type="ORF">SEMRO_2699_G335000.1</name>
</gene>
<feature type="compositionally biased region" description="Basic and acidic residues" evidence="1">
    <location>
        <begin position="109"/>
        <end position="123"/>
    </location>
</feature>
<feature type="compositionally biased region" description="Basic and acidic residues" evidence="1">
    <location>
        <begin position="278"/>
        <end position="301"/>
    </location>
</feature>
<feature type="compositionally biased region" description="Basic and acidic residues" evidence="1">
    <location>
        <begin position="597"/>
        <end position="613"/>
    </location>
</feature>
<feature type="compositionally biased region" description="Polar residues" evidence="1">
    <location>
        <begin position="1102"/>
        <end position="1132"/>
    </location>
</feature>
<feature type="compositionally biased region" description="Polar residues" evidence="1">
    <location>
        <begin position="514"/>
        <end position="527"/>
    </location>
</feature>
<feature type="compositionally biased region" description="Acidic residues" evidence="1">
    <location>
        <begin position="312"/>
        <end position="321"/>
    </location>
</feature>
<evidence type="ECO:0000313" key="3">
    <source>
        <dbReference type="Proteomes" id="UP001153069"/>
    </source>
</evidence>